<evidence type="ECO:0000256" key="5">
    <source>
        <dbReference type="SAM" id="SignalP"/>
    </source>
</evidence>
<dbReference type="EMBL" id="SWLB01000018">
    <property type="protein sequence ID" value="KAF3326808.1"/>
    <property type="molecule type" value="Genomic_DNA"/>
</dbReference>
<keyword evidence="4" id="KW-1015">Disulfide bond</keyword>
<evidence type="ECO:0000256" key="2">
    <source>
        <dbReference type="ARBA" id="ARBA00022702"/>
    </source>
</evidence>
<evidence type="ECO:0000256" key="1">
    <source>
        <dbReference type="ARBA" id="ARBA00009178"/>
    </source>
</evidence>
<feature type="signal peptide" evidence="5">
    <location>
        <begin position="1"/>
        <end position="23"/>
    </location>
</feature>
<evidence type="ECO:0000313" key="7">
    <source>
        <dbReference type="Proteomes" id="UP000623129"/>
    </source>
</evidence>
<dbReference type="AlphaFoldDB" id="A0A833QPX2"/>
<protein>
    <submittedName>
        <fullName evidence="6">Protein RALF-like 19</fullName>
    </submittedName>
</protein>
<comment type="caution">
    <text evidence="6">The sequence shown here is derived from an EMBL/GenBank/DDBJ whole genome shotgun (WGS) entry which is preliminary data.</text>
</comment>
<evidence type="ECO:0000256" key="4">
    <source>
        <dbReference type="ARBA" id="ARBA00023157"/>
    </source>
</evidence>
<dbReference type="GO" id="GO:0019722">
    <property type="term" value="P:calcium-mediated signaling"/>
    <property type="evidence" value="ECO:0007669"/>
    <property type="project" value="TreeGrafter"/>
</dbReference>
<reference evidence="6" key="1">
    <citation type="submission" date="2020-01" db="EMBL/GenBank/DDBJ databases">
        <title>Genome sequence of Kobresia littledalei, the first chromosome-level genome in the family Cyperaceae.</title>
        <authorList>
            <person name="Qu G."/>
        </authorList>
    </citation>
    <scope>NUCLEOTIDE SEQUENCE</scope>
    <source>
        <strain evidence="6">C.B.Clarke</strain>
        <tissue evidence="6">Leaf</tissue>
    </source>
</reference>
<evidence type="ECO:0000313" key="6">
    <source>
        <dbReference type="EMBL" id="KAF3326808.1"/>
    </source>
</evidence>
<name>A0A833QPX2_9POAL</name>
<dbReference type="InterPro" id="IPR008801">
    <property type="entry name" value="RALF"/>
</dbReference>
<keyword evidence="3 5" id="KW-0732">Signal</keyword>
<feature type="chain" id="PRO_5032641098" evidence="5">
    <location>
        <begin position="24"/>
        <end position="170"/>
    </location>
</feature>
<comment type="similarity">
    <text evidence="1">Belongs to the plant rapid alkalinization factor (RALF) family.</text>
</comment>
<dbReference type="OrthoDB" id="1863600at2759"/>
<organism evidence="6 7">
    <name type="scientific">Carex littledalei</name>
    <dbReference type="NCBI Taxonomy" id="544730"/>
    <lineage>
        <taxon>Eukaryota</taxon>
        <taxon>Viridiplantae</taxon>
        <taxon>Streptophyta</taxon>
        <taxon>Embryophyta</taxon>
        <taxon>Tracheophyta</taxon>
        <taxon>Spermatophyta</taxon>
        <taxon>Magnoliopsida</taxon>
        <taxon>Liliopsida</taxon>
        <taxon>Poales</taxon>
        <taxon>Cyperaceae</taxon>
        <taxon>Cyperoideae</taxon>
        <taxon>Cariceae</taxon>
        <taxon>Carex</taxon>
        <taxon>Carex subgen. Euthyceras</taxon>
    </lineage>
</organism>
<accession>A0A833QPX2</accession>
<sequence>MGMALRHALALLLVLLPLAVTTAYTIKQKDGGFGWDYCSSDNLTHSILEWGPKSDDDGMDVLFSYAHGPHNFIALDKSDDDGMDVLFSYAHVPHNFIALDMSVCHAGSCDTSENRRGLAYRRRYISYEALKKNRVPCNRRGKSYYNCKRGRQANPYRRGCSFITRCARIW</sequence>
<evidence type="ECO:0000256" key="3">
    <source>
        <dbReference type="ARBA" id="ARBA00022729"/>
    </source>
</evidence>
<dbReference type="GO" id="GO:0009506">
    <property type="term" value="C:plasmodesma"/>
    <property type="evidence" value="ECO:0007669"/>
    <property type="project" value="TreeGrafter"/>
</dbReference>
<dbReference type="PANTHER" id="PTHR33136">
    <property type="entry name" value="RAPID ALKALINIZATION FACTOR-LIKE"/>
    <property type="match status" value="1"/>
</dbReference>
<dbReference type="Pfam" id="PF05498">
    <property type="entry name" value="RALF"/>
    <property type="match status" value="1"/>
</dbReference>
<dbReference type="Proteomes" id="UP000623129">
    <property type="component" value="Unassembled WGS sequence"/>
</dbReference>
<keyword evidence="7" id="KW-1185">Reference proteome</keyword>
<keyword evidence="2" id="KW-0372">Hormone</keyword>
<dbReference type="PANTHER" id="PTHR33136:SF89">
    <property type="entry name" value="PROTEIN RALF-LIKE 19"/>
    <property type="match status" value="1"/>
</dbReference>
<gene>
    <name evidence="6" type="ORF">FCM35_KLT08438</name>
</gene>
<proteinExistence type="inferred from homology"/>
<dbReference type="GO" id="GO:0005179">
    <property type="term" value="F:hormone activity"/>
    <property type="evidence" value="ECO:0007669"/>
    <property type="project" value="UniProtKB-KW"/>
</dbReference>